<dbReference type="Gene3D" id="3.30.530.20">
    <property type="match status" value="1"/>
</dbReference>
<name>A0ABY3SPU4_9BACL</name>
<proteinExistence type="predicted"/>
<dbReference type="EMBL" id="CP090978">
    <property type="protein sequence ID" value="UJF35966.1"/>
    <property type="molecule type" value="Genomic_DNA"/>
</dbReference>
<dbReference type="Proteomes" id="UP001649230">
    <property type="component" value="Chromosome"/>
</dbReference>
<dbReference type="InterPro" id="IPR023393">
    <property type="entry name" value="START-like_dom_sf"/>
</dbReference>
<reference evidence="1 2" key="1">
    <citation type="journal article" date="2024" name="Int. J. Syst. Evol. Microbiol.">
        <title>Paenibacillus hexagrammi sp. nov., a novel bacterium isolated from the gut content of Hexagrammos agrammus.</title>
        <authorList>
            <person name="Jung H.K."/>
            <person name="Kim D.G."/>
            <person name="Zin H."/>
            <person name="Park J."/>
            <person name="Jung H."/>
            <person name="Kim Y.O."/>
            <person name="Kong H.J."/>
            <person name="Kim J.W."/>
            <person name="Kim Y.S."/>
        </authorList>
    </citation>
    <scope>NUCLEOTIDE SEQUENCE [LARGE SCALE GENOMIC DNA]</scope>
    <source>
        <strain evidence="1 2">YPD9-1</strain>
    </source>
</reference>
<dbReference type="SUPFAM" id="SSF55961">
    <property type="entry name" value="Bet v1-like"/>
    <property type="match status" value="1"/>
</dbReference>
<keyword evidence="2" id="KW-1185">Reference proteome</keyword>
<protein>
    <submittedName>
        <fullName evidence="1">SRPBCC family protein</fullName>
    </submittedName>
</protein>
<dbReference type="CDD" id="cd07820">
    <property type="entry name" value="SRPBCC_3"/>
    <property type="match status" value="1"/>
</dbReference>
<accession>A0ABY3SPU4</accession>
<evidence type="ECO:0000313" key="2">
    <source>
        <dbReference type="Proteomes" id="UP001649230"/>
    </source>
</evidence>
<gene>
    <name evidence="1" type="ORF">L0M14_13300</name>
</gene>
<dbReference type="RefSeq" id="WP_235122522.1">
    <property type="nucleotide sequence ID" value="NZ_CP090978.1"/>
</dbReference>
<sequence length="152" mass="17630">MPTIKTTIIIDAPAQICFDLARSIDIHMQSTSQTHERAVAGRRSGLIERDETVTWEATHFGIRQRLSVRITEFEAPRYFVDEQMKGAFKWFKHSMSLFPAGGTQMIDIFVYESPLGILGKLADVLFLKRYMTQFLEKRNEFIKHAAEERVFE</sequence>
<organism evidence="1 2">
    <name type="scientific">Paenibacillus hexagrammi</name>
    <dbReference type="NCBI Taxonomy" id="2908839"/>
    <lineage>
        <taxon>Bacteria</taxon>
        <taxon>Bacillati</taxon>
        <taxon>Bacillota</taxon>
        <taxon>Bacilli</taxon>
        <taxon>Bacillales</taxon>
        <taxon>Paenibacillaceae</taxon>
        <taxon>Paenibacillus</taxon>
    </lineage>
</organism>
<evidence type="ECO:0000313" key="1">
    <source>
        <dbReference type="EMBL" id="UJF35966.1"/>
    </source>
</evidence>